<dbReference type="PROSITE" id="PS50157">
    <property type="entry name" value="ZINC_FINGER_C2H2_2"/>
    <property type="match status" value="3"/>
</dbReference>
<evidence type="ECO:0000256" key="15">
    <source>
        <dbReference type="PROSITE-ProRule" id="PRU00042"/>
    </source>
</evidence>
<dbReference type="PANTHER" id="PTHR22979">
    <property type="entry name" value="ZINC FINGER PROTEIN-RELATED"/>
    <property type="match status" value="1"/>
</dbReference>
<keyword evidence="9" id="KW-0832">Ubl conjugation</keyword>
<keyword evidence="12" id="KW-0804">Transcription</keyword>
<reference evidence="19" key="1">
    <citation type="submission" date="2025-08" db="UniProtKB">
        <authorList>
            <consortium name="RefSeq"/>
        </authorList>
    </citation>
    <scope>IDENTIFICATION</scope>
</reference>
<evidence type="ECO:0000256" key="1">
    <source>
        <dbReference type="ARBA" id="ARBA00003767"/>
    </source>
</evidence>
<name>A0ABM3F0J7_SALSA</name>
<feature type="region of interest" description="Disordered" evidence="16">
    <location>
        <begin position="1"/>
        <end position="45"/>
    </location>
</feature>
<feature type="domain" description="C2H2-type" evidence="17">
    <location>
        <begin position="282"/>
        <end position="307"/>
    </location>
</feature>
<organism evidence="18 19">
    <name type="scientific">Salmo salar</name>
    <name type="common">Atlantic salmon</name>
    <dbReference type="NCBI Taxonomy" id="8030"/>
    <lineage>
        <taxon>Eukaryota</taxon>
        <taxon>Metazoa</taxon>
        <taxon>Chordata</taxon>
        <taxon>Craniata</taxon>
        <taxon>Vertebrata</taxon>
        <taxon>Euteleostomi</taxon>
        <taxon>Actinopterygii</taxon>
        <taxon>Neopterygii</taxon>
        <taxon>Teleostei</taxon>
        <taxon>Protacanthopterygii</taxon>
        <taxon>Salmoniformes</taxon>
        <taxon>Salmonidae</taxon>
        <taxon>Salmoninae</taxon>
        <taxon>Salmo</taxon>
    </lineage>
</organism>
<keyword evidence="8" id="KW-0862">Zinc</keyword>
<keyword evidence="11" id="KW-0238">DNA-binding</keyword>
<dbReference type="Pfam" id="PF21367">
    <property type="entry name" value="ZNF512_zf-C2H2"/>
    <property type="match status" value="1"/>
</dbReference>
<evidence type="ECO:0000313" key="18">
    <source>
        <dbReference type="Proteomes" id="UP001652741"/>
    </source>
</evidence>
<dbReference type="PANTHER" id="PTHR22979:SF2">
    <property type="entry name" value="ZINC FINGER PROTEIN 512"/>
    <property type="match status" value="1"/>
</dbReference>
<evidence type="ECO:0000256" key="13">
    <source>
        <dbReference type="ARBA" id="ARBA00023242"/>
    </source>
</evidence>
<evidence type="ECO:0000313" key="19">
    <source>
        <dbReference type="RefSeq" id="XP_045576837.1"/>
    </source>
</evidence>
<evidence type="ECO:0000256" key="14">
    <source>
        <dbReference type="ARBA" id="ARBA00039955"/>
    </source>
</evidence>
<keyword evidence="18" id="KW-1185">Reference proteome</keyword>
<gene>
    <name evidence="19" type="primary">LOC106607846</name>
</gene>
<evidence type="ECO:0000256" key="3">
    <source>
        <dbReference type="ARBA" id="ARBA00006991"/>
    </source>
</evidence>
<dbReference type="SUPFAM" id="SSF57667">
    <property type="entry name" value="beta-beta-alpha zinc fingers"/>
    <property type="match status" value="5"/>
</dbReference>
<feature type="compositionally biased region" description="Basic residues" evidence="16">
    <location>
        <begin position="1"/>
        <end position="17"/>
    </location>
</feature>
<feature type="compositionally biased region" description="Low complexity" evidence="16">
    <location>
        <begin position="668"/>
        <end position="679"/>
    </location>
</feature>
<evidence type="ECO:0000256" key="11">
    <source>
        <dbReference type="ARBA" id="ARBA00023125"/>
    </source>
</evidence>
<keyword evidence="13" id="KW-0539">Nucleus</keyword>
<dbReference type="PROSITE" id="PS00028">
    <property type="entry name" value="ZINC_FINGER_C2H2_1"/>
    <property type="match status" value="3"/>
</dbReference>
<dbReference type="Pfam" id="PF21276">
    <property type="entry name" value="ZNF512_C2HC"/>
    <property type="match status" value="2"/>
</dbReference>
<keyword evidence="4" id="KW-1017">Isopeptide bond</keyword>
<evidence type="ECO:0000256" key="5">
    <source>
        <dbReference type="ARBA" id="ARBA00022723"/>
    </source>
</evidence>
<evidence type="ECO:0000259" key="17">
    <source>
        <dbReference type="PROSITE" id="PS50157"/>
    </source>
</evidence>
<feature type="region of interest" description="Disordered" evidence="16">
    <location>
        <begin position="420"/>
        <end position="449"/>
    </location>
</feature>
<dbReference type="SMART" id="SM00355">
    <property type="entry name" value="ZnF_C2H2"/>
    <property type="match status" value="5"/>
</dbReference>
<protein>
    <recommendedName>
        <fullName evidence="14">Zinc finger protein 512</fullName>
    </recommendedName>
</protein>
<proteinExistence type="inferred from homology"/>
<evidence type="ECO:0000256" key="10">
    <source>
        <dbReference type="ARBA" id="ARBA00023015"/>
    </source>
</evidence>
<keyword evidence="10" id="KW-0805">Transcription regulation</keyword>
<dbReference type="Pfam" id="PF12874">
    <property type="entry name" value="zf-met"/>
    <property type="match status" value="1"/>
</dbReference>
<dbReference type="InterPro" id="IPR048403">
    <property type="entry name" value="ZNF512_znf-C2H2"/>
</dbReference>
<evidence type="ECO:0000256" key="16">
    <source>
        <dbReference type="SAM" id="MobiDB-lite"/>
    </source>
</evidence>
<dbReference type="Proteomes" id="UP001652741">
    <property type="component" value="Chromosome ssa06"/>
</dbReference>
<dbReference type="InterPro" id="IPR013087">
    <property type="entry name" value="Znf_C2H2_type"/>
</dbReference>
<dbReference type="RefSeq" id="XP_045576837.1">
    <property type="nucleotide sequence ID" value="XM_045720881.1"/>
</dbReference>
<dbReference type="InterPro" id="IPR036236">
    <property type="entry name" value="Znf_C2H2_sf"/>
</dbReference>
<comment type="similarity">
    <text evidence="3">Belongs to the krueppel C2H2-type zinc-finger protein family.</text>
</comment>
<evidence type="ECO:0000256" key="7">
    <source>
        <dbReference type="ARBA" id="ARBA00022771"/>
    </source>
</evidence>
<dbReference type="Gene3D" id="3.30.160.60">
    <property type="entry name" value="Classic Zinc Finger"/>
    <property type="match status" value="3"/>
</dbReference>
<feature type="region of interest" description="Disordered" evidence="16">
    <location>
        <begin position="621"/>
        <end position="717"/>
    </location>
</feature>
<evidence type="ECO:0000256" key="2">
    <source>
        <dbReference type="ARBA" id="ARBA00004123"/>
    </source>
</evidence>
<keyword evidence="7 15" id="KW-0863">Zinc-finger</keyword>
<dbReference type="GeneID" id="106607846"/>
<keyword evidence="5" id="KW-0479">Metal-binding</keyword>
<feature type="domain" description="C2H2-type" evidence="17">
    <location>
        <begin position="551"/>
        <end position="579"/>
    </location>
</feature>
<feature type="domain" description="C2H2-type" evidence="17">
    <location>
        <begin position="398"/>
        <end position="422"/>
    </location>
</feature>
<dbReference type="InterPro" id="IPR052274">
    <property type="entry name" value="Krueppel_C2H2_Zn-finger"/>
</dbReference>
<accession>A0ABM3F0J7</accession>
<dbReference type="InterPro" id="IPR048408">
    <property type="entry name" value="ZNF512_C2HC"/>
</dbReference>
<evidence type="ECO:0000256" key="4">
    <source>
        <dbReference type="ARBA" id="ARBA00022499"/>
    </source>
</evidence>
<comment type="function">
    <text evidence="1">May be involved in transcriptional regulation.</text>
</comment>
<evidence type="ECO:0000256" key="9">
    <source>
        <dbReference type="ARBA" id="ARBA00022843"/>
    </source>
</evidence>
<keyword evidence="6" id="KW-0677">Repeat</keyword>
<comment type="subcellular location">
    <subcellularLocation>
        <location evidence="2">Nucleus</location>
    </subcellularLocation>
</comment>
<evidence type="ECO:0000256" key="12">
    <source>
        <dbReference type="ARBA" id="ARBA00023163"/>
    </source>
</evidence>
<sequence>MDDHHHHHHHHQLHHHTQGSMSPSYVPRKRKASQPKQKSGVPLPAIQRMSDMSVMSMIGAPPKNDDPHAQVTQKMKRTYGRKRYEDLQNVSLGSGVEDSTSETSCCSVVSSSLAVANGELPPPPPPSARLPHRLVAKDCWPNQAPDTGRAQGRGQEPPPPSDFAMKKMRRVEVDNGAPSVPNFPPEVRHTGGHVHSSHSIGGVAIQSSHSHPAEPTEEEKSKVFTFTTKKEPPVYPPGSQEEKWQLMILGKGRVTCPKCKSVSRKTVEGLKKHMENCRVNPFTCQQCGKQLKSSTGMKYHIMADHNNLVRPFSHLKLVLVCLMLTLVLTVIFCQPSPDDINGLDDQSMKEKLRKVLKRMGKLKCSKEGCTGSFTSIMGYLYHMKKCGKEESELEKLLLNCQHCGKVYKSKAGLEYHLKSEHTPVPQNAEEDEVKAQREPNPERTPSGRVKRMSAQVAVFHLQEIANDELAKEWPKRKVIGDLVPDDKKLRYARPGLPAFSQEVLRKWKNEVKLQKKVQCPNLGCGSVYTSVSGLKAHLGLCGRGDFEAGKYKCLICKKEFNSESGVKYHINSVHSQDWFAVTSKSKNFKVLKAKPKENSTVDDPIVQHQTLHVFTPVLEPWQDMQMGPPPAVPEPALQANPEAAERKRRGKGRGKEKDCYDFTGSDHSSSSSSGTSSSESETEELDGQRHDVDQWALQRPSIIETHPDVAKQPRSNP</sequence>
<evidence type="ECO:0000256" key="6">
    <source>
        <dbReference type="ARBA" id="ARBA00022737"/>
    </source>
</evidence>
<feature type="region of interest" description="Disordered" evidence="16">
    <location>
        <begin position="139"/>
        <end position="163"/>
    </location>
</feature>
<evidence type="ECO:0000256" key="8">
    <source>
        <dbReference type="ARBA" id="ARBA00022833"/>
    </source>
</evidence>